<name>A0A1Y2SXA7_9BIFI</name>
<keyword evidence="1" id="KW-0472">Membrane</keyword>
<evidence type="ECO:0000256" key="1">
    <source>
        <dbReference type="SAM" id="Phobius"/>
    </source>
</evidence>
<dbReference type="AlphaFoldDB" id="A0A1Y2SXA7"/>
<proteinExistence type="predicted"/>
<keyword evidence="1" id="KW-0812">Transmembrane</keyword>
<evidence type="ECO:0000313" key="3">
    <source>
        <dbReference type="EMBL" id="OTA29140.1"/>
    </source>
</evidence>
<gene>
    <name evidence="3" type="ORF">B9T39_04475</name>
</gene>
<dbReference type="Proteomes" id="UP000243540">
    <property type="component" value="Unassembled WGS sequence"/>
</dbReference>
<evidence type="ECO:0000256" key="2">
    <source>
        <dbReference type="SAM" id="SignalP"/>
    </source>
</evidence>
<feature type="transmembrane region" description="Helical" evidence="1">
    <location>
        <begin position="38"/>
        <end position="59"/>
    </location>
</feature>
<evidence type="ECO:0000313" key="4">
    <source>
        <dbReference type="Proteomes" id="UP000243540"/>
    </source>
</evidence>
<reference evidence="3 4" key="1">
    <citation type="submission" date="2017-04" db="EMBL/GenBank/DDBJ databases">
        <title>Draft genome sequences of Alloscardovia macacae UMA81211 and UMA81212 isolated from the feces of a rhesus macaque (Macaca mulatta).</title>
        <authorList>
            <person name="Albert K."/>
            <person name="Sela D.A."/>
        </authorList>
    </citation>
    <scope>NUCLEOTIDE SEQUENCE [LARGE SCALE GENOMIC DNA]</scope>
    <source>
        <strain evidence="3 4">UMA81212</strain>
    </source>
</reference>
<feature type="signal peptide" evidence="2">
    <location>
        <begin position="1"/>
        <end position="18"/>
    </location>
</feature>
<keyword evidence="1" id="KW-1133">Transmembrane helix</keyword>
<feature type="chain" id="PRO_5038814291" evidence="2">
    <location>
        <begin position="19"/>
        <end position="65"/>
    </location>
</feature>
<dbReference type="STRING" id="1160091.B9T39_04475"/>
<protein>
    <submittedName>
        <fullName evidence="3">Uncharacterized protein</fullName>
    </submittedName>
</protein>
<comment type="caution">
    <text evidence="3">The sequence shown here is derived from an EMBL/GenBank/DDBJ whole genome shotgun (WGS) entry which is preliminary data.</text>
</comment>
<organism evidence="3 4">
    <name type="scientific">Alloscardovia macacae</name>
    <dbReference type="NCBI Taxonomy" id="1160091"/>
    <lineage>
        <taxon>Bacteria</taxon>
        <taxon>Bacillati</taxon>
        <taxon>Actinomycetota</taxon>
        <taxon>Actinomycetes</taxon>
        <taxon>Bifidobacteriales</taxon>
        <taxon>Bifidobacteriaceae</taxon>
        <taxon>Alloscardovia</taxon>
    </lineage>
</organism>
<accession>A0A1Y2SXA7</accession>
<dbReference type="EMBL" id="NEKC01000008">
    <property type="protein sequence ID" value="OTA29140.1"/>
    <property type="molecule type" value="Genomic_DNA"/>
</dbReference>
<keyword evidence="2" id="KW-0732">Signal</keyword>
<sequence length="65" mass="6922">MASFALSLLILVCLPLPAAVVAGGFSWVTSGIQSVPKEFIIAYGVEAAAWIVSVAAYCWKHRRGK</sequence>